<dbReference type="InterPro" id="IPR050446">
    <property type="entry name" value="FAD-oxidoreductase/Apoptosis"/>
</dbReference>
<evidence type="ECO:0000313" key="8">
    <source>
        <dbReference type="EMBL" id="RBP10357.1"/>
    </source>
</evidence>
<feature type="domain" description="PNPLA" evidence="7">
    <location>
        <begin position="414"/>
        <end position="610"/>
    </location>
</feature>
<dbReference type="Pfam" id="PF12536">
    <property type="entry name" value="DUF3734"/>
    <property type="match status" value="1"/>
</dbReference>
<dbReference type="Pfam" id="PF01734">
    <property type="entry name" value="Patatin"/>
    <property type="match status" value="1"/>
</dbReference>
<dbReference type="PROSITE" id="PS51635">
    <property type="entry name" value="PNPLA"/>
    <property type="match status" value="1"/>
</dbReference>
<dbReference type="Gene3D" id="3.40.1090.10">
    <property type="entry name" value="Cytosolic phospholipase A2 catalytic domain"/>
    <property type="match status" value="2"/>
</dbReference>
<protein>
    <submittedName>
        <fullName evidence="8">NTE family protein</fullName>
    </submittedName>
</protein>
<dbReference type="SUPFAM" id="SSF52151">
    <property type="entry name" value="FabD/lysophospholipase-like"/>
    <property type="match status" value="1"/>
</dbReference>
<dbReference type="InterPro" id="IPR036188">
    <property type="entry name" value="FAD/NAD-bd_sf"/>
</dbReference>
<dbReference type="InterPro" id="IPR002641">
    <property type="entry name" value="PNPLA_dom"/>
</dbReference>
<keyword evidence="2" id="KW-0285">Flavoprotein</keyword>
<feature type="active site" description="Nucleophile" evidence="6">
    <location>
        <position position="447"/>
    </location>
</feature>
<organism evidence="8 9">
    <name type="scientific">Roseiarcus fermentans</name>
    <dbReference type="NCBI Taxonomy" id="1473586"/>
    <lineage>
        <taxon>Bacteria</taxon>
        <taxon>Pseudomonadati</taxon>
        <taxon>Pseudomonadota</taxon>
        <taxon>Alphaproteobacteria</taxon>
        <taxon>Hyphomicrobiales</taxon>
        <taxon>Roseiarcaceae</taxon>
        <taxon>Roseiarcus</taxon>
    </lineage>
</organism>
<evidence type="ECO:0000256" key="4">
    <source>
        <dbReference type="ARBA" id="ARBA00023002"/>
    </source>
</evidence>
<accession>A0A366F6W0</accession>
<dbReference type="GO" id="GO:0005737">
    <property type="term" value="C:cytoplasm"/>
    <property type="evidence" value="ECO:0007669"/>
    <property type="project" value="TreeGrafter"/>
</dbReference>
<keyword evidence="9" id="KW-1185">Reference proteome</keyword>
<name>A0A366F6W0_9HYPH</name>
<feature type="short sequence motif" description="GXSXG" evidence="6">
    <location>
        <begin position="445"/>
        <end position="449"/>
    </location>
</feature>
<evidence type="ECO:0000259" key="7">
    <source>
        <dbReference type="PROSITE" id="PS51635"/>
    </source>
</evidence>
<reference evidence="8 9" key="1">
    <citation type="submission" date="2018-06" db="EMBL/GenBank/DDBJ databases">
        <title>Genomic Encyclopedia of Type Strains, Phase IV (KMG-IV): sequencing the most valuable type-strain genomes for metagenomic binning, comparative biology and taxonomic classification.</title>
        <authorList>
            <person name="Goeker M."/>
        </authorList>
    </citation>
    <scope>NUCLEOTIDE SEQUENCE [LARGE SCALE GENOMIC DNA]</scope>
    <source>
        <strain evidence="8 9">DSM 24875</strain>
    </source>
</reference>
<dbReference type="PRINTS" id="PR00368">
    <property type="entry name" value="FADPNR"/>
</dbReference>
<dbReference type="PANTHER" id="PTHR43557:SF2">
    <property type="entry name" value="RIESKE DOMAIN-CONTAINING PROTEIN-RELATED"/>
    <property type="match status" value="1"/>
</dbReference>
<proteinExistence type="predicted"/>
<evidence type="ECO:0000256" key="5">
    <source>
        <dbReference type="ARBA" id="ARBA00023098"/>
    </source>
</evidence>
<comment type="caution">
    <text evidence="6">Lacks conserved residue(s) required for the propagation of feature annotation.</text>
</comment>
<evidence type="ECO:0000256" key="6">
    <source>
        <dbReference type="PROSITE-ProRule" id="PRU01161"/>
    </source>
</evidence>
<dbReference type="AlphaFoldDB" id="A0A366F6W0"/>
<keyword evidence="6" id="KW-0442">Lipid degradation</keyword>
<dbReference type="EMBL" id="QNRK01000019">
    <property type="protein sequence ID" value="RBP10357.1"/>
    <property type="molecule type" value="Genomic_DNA"/>
</dbReference>
<keyword evidence="6" id="KW-0378">Hydrolase</keyword>
<dbReference type="GO" id="GO:0016042">
    <property type="term" value="P:lipid catabolic process"/>
    <property type="evidence" value="ECO:0007669"/>
    <property type="project" value="UniProtKB-UniRule"/>
</dbReference>
<evidence type="ECO:0000256" key="2">
    <source>
        <dbReference type="ARBA" id="ARBA00022630"/>
    </source>
</evidence>
<dbReference type="InterPro" id="IPR028202">
    <property type="entry name" value="Reductase_C"/>
</dbReference>
<gene>
    <name evidence="8" type="ORF">DFR50_11928</name>
</gene>
<dbReference type="GO" id="GO:0016651">
    <property type="term" value="F:oxidoreductase activity, acting on NAD(P)H"/>
    <property type="evidence" value="ECO:0007669"/>
    <property type="project" value="TreeGrafter"/>
</dbReference>
<dbReference type="Gene3D" id="3.30.390.30">
    <property type="match status" value="1"/>
</dbReference>
<comment type="cofactor">
    <cofactor evidence="1">
        <name>FAD</name>
        <dbReference type="ChEBI" id="CHEBI:57692"/>
    </cofactor>
</comment>
<dbReference type="GO" id="GO:0016787">
    <property type="term" value="F:hydrolase activity"/>
    <property type="evidence" value="ECO:0007669"/>
    <property type="project" value="UniProtKB-UniRule"/>
</dbReference>
<dbReference type="CDD" id="cd07209">
    <property type="entry name" value="Pat_hypo_Ecoli_Z1214_like"/>
    <property type="match status" value="1"/>
</dbReference>
<dbReference type="InterPro" id="IPR021095">
    <property type="entry name" value="DUF3734"/>
</dbReference>
<evidence type="ECO:0000256" key="1">
    <source>
        <dbReference type="ARBA" id="ARBA00001974"/>
    </source>
</evidence>
<dbReference type="Pfam" id="PF14759">
    <property type="entry name" value="Reductase_C"/>
    <property type="match status" value="1"/>
</dbReference>
<dbReference type="PANTHER" id="PTHR43557">
    <property type="entry name" value="APOPTOSIS-INDUCING FACTOR 1"/>
    <property type="match status" value="1"/>
</dbReference>
<feature type="active site" description="Proton acceptor" evidence="6">
    <location>
        <position position="597"/>
    </location>
</feature>
<evidence type="ECO:0000256" key="3">
    <source>
        <dbReference type="ARBA" id="ARBA00022827"/>
    </source>
</evidence>
<dbReference type="InterPro" id="IPR016035">
    <property type="entry name" value="Acyl_Trfase/lysoPLipase"/>
</dbReference>
<dbReference type="PRINTS" id="PR00411">
    <property type="entry name" value="PNDRDTASEI"/>
</dbReference>
<keyword evidence="5 6" id="KW-0443">Lipid metabolism</keyword>
<keyword evidence="4" id="KW-0560">Oxidoreductase</keyword>
<comment type="caution">
    <text evidence="8">The sequence shown here is derived from an EMBL/GenBank/DDBJ whole genome shotgun (WGS) entry which is preliminary data.</text>
</comment>
<dbReference type="InterPro" id="IPR023753">
    <property type="entry name" value="FAD/NAD-binding_dom"/>
</dbReference>
<sequence>MPKHFDFVLLGGGPAGVSAAETLRAEGATGSILLVSGETSRPYGHTFLPKQFLLGAMPKEKLMIHDAAYYRERAIDIMPGVLAVAVDAPDRLVRTDCAGDFHFDKLLIATGTKPIRLTVPGSTLAGVHYLQTIGDAEALREAAKNATRVVVVGGGFLGLEVAASLARMGVHVTLIEENELLLPQLAAPELSAFFSRYCAERGIELRTNDIAVALKGASRVEAVVARSGELWPCDLVVVAIGVTPETGFLRDSGILLGDGILVDQYLETSAPGVFAAGDVANFFDIVFKQRRRIEHWDNAVKQGRLAARNMLERRLAYDEVSYFFCNILDLSFNFLGSTQDVDDRVSRGSLEDRSFALFYLKNDVVHASFSMGRPASETLATELMIRHHVNVRSIHDRLSDENFALEGVATQTVLILQGGGALGAFECGVVKALEEAAIHPDIVAGVSIGAFNGAIIAGNPGKAAEALDAFWNDLSVATPYAPTEAWQEALALWWSIWFGSPRFFLPHWQLPPDDLPWNWTSLYDFGPARVLLEKYVDFSRLRESPVRLLVSTVNVETAQLEVFDSRADDITVDHILASGSLPAAFPWTTIQRKHYWDAGIVSNSPLELVTERCGEVSKRVFIVDLFASQQRLPENLAEVLMRREEIVYSERVRSDVRHRERIGDFRRLVYEIMDNLEPEAGQRLRQSPRFIQRMADTAPTTITRIMNEGAEGEPPFAANNFSAPTIERLKKAGYHMAKRAILGSPAEAAHATKRQDTLN</sequence>
<keyword evidence="3" id="KW-0274">FAD</keyword>
<dbReference type="Pfam" id="PF07992">
    <property type="entry name" value="Pyr_redox_2"/>
    <property type="match status" value="1"/>
</dbReference>
<dbReference type="InterPro" id="IPR016156">
    <property type="entry name" value="FAD/NAD-linked_Rdtase_dimer_sf"/>
</dbReference>
<dbReference type="SUPFAM" id="SSF55424">
    <property type="entry name" value="FAD/NAD-linked reductases, dimerisation (C-terminal) domain"/>
    <property type="match status" value="1"/>
</dbReference>
<dbReference type="Proteomes" id="UP000253529">
    <property type="component" value="Unassembled WGS sequence"/>
</dbReference>
<feature type="short sequence motif" description="GXGXXG" evidence="6">
    <location>
        <begin position="418"/>
        <end position="423"/>
    </location>
</feature>
<evidence type="ECO:0000313" key="9">
    <source>
        <dbReference type="Proteomes" id="UP000253529"/>
    </source>
</evidence>
<dbReference type="Gene3D" id="3.50.50.60">
    <property type="entry name" value="FAD/NAD(P)-binding domain"/>
    <property type="match status" value="2"/>
</dbReference>
<dbReference type="SUPFAM" id="SSF51905">
    <property type="entry name" value="FAD/NAD(P)-binding domain"/>
    <property type="match status" value="2"/>
</dbReference>